<proteinExistence type="predicted"/>
<dbReference type="AlphaFoldDB" id="L9VRL9"/>
<dbReference type="Proteomes" id="UP000011599">
    <property type="component" value="Unassembled WGS sequence"/>
</dbReference>
<dbReference type="RefSeq" id="WP_006090802.1">
    <property type="nucleotide sequence ID" value="NZ_AOHW01000036.1"/>
</dbReference>
<comment type="caution">
    <text evidence="1">The sequence shown here is derived from an EMBL/GenBank/DDBJ whole genome shotgun (WGS) entry which is preliminary data.</text>
</comment>
<dbReference type="STRING" id="1114856.GCA_000383975_03289"/>
<organism evidence="1 2">
    <name type="scientific">Natronorubrum tibetense GA33</name>
    <dbReference type="NCBI Taxonomy" id="1114856"/>
    <lineage>
        <taxon>Archaea</taxon>
        <taxon>Methanobacteriati</taxon>
        <taxon>Methanobacteriota</taxon>
        <taxon>Stenosarchaea group</taxon>
        <taxon>Halobacteria</taxon>
        <taxon>Halobacteriales</taxon>
        <taxon>Natrialbaceae</taxon>
        <taxon>Natronorubrum</taxon>
    </lineage>
</organism>
<sequence>MTKGIARIVAGMLKSEKGFSVRGAMVWIPFQQNPFQIQDHIAHALRLHGYEVKGRNHRSYAGLELGVPGARELSDYELRDVLQETYGYSGRIAGLSHENQAFEIKAIEPGNILEIPAIGWLGDESRVVIGEYSGIYVAKVHTDTLEVHDSTRTLRVVHPAYDRSETTPEELINRNEVIVKRREWSGYPQQQIT</sequence>
<keyword evidence="2" id="KW-1185">Reference proteome</keyword>
<dbReference type="EMBL" id="AOHW01000036">
    <property type="protein sequence ID" value="ELY39850.1"/>
    <property type="molecule type" value="Genomic_DNA"/>
</dbReference>
<gene>
    <name evidence="1" type="ORF">C496_14271</name>
</gene>
<name>L9VRL9_9EURY</name>
<accession>L9VRL9</accession>
<evidence type="ECO:0000313" key="1">
    <source>
        <dbReference type="EMBL" id="ELY39850.1"/>
    </source>
</evidence>
<protein>
    <submittedName>
        <fullName evidence="1">Uncharacterized protein</fullName>
    </submittedName>
</protein>
<reference evidence="1 2" key="1">
    <citation type="journal article" date="2014" name="PLoS Genet.">
        <title>Phylogenetically driven sequencing of extremely halophilic archaea reveals strategies for static and dynamic osmo-response.</title>
        <authorList>
            <person name="Becker E.A."/>
            <person name="Seitzer P.M."/>
            <person name="Tritt A."/>
            <person name="Larsen D."/>
            <person name="Krusor M."/>
            <person name="Yao A.I."/>
            <person name="Wu D."/>
            <person name="Madern D."/>
            <person name="Eisen J.A."/>
            <person name="Darling A.E."/>
            <person name="Facciotti M.T."/>
        </authorList>
    </citation>
    <scope>NUCLEOTIDE SEQUENCE [LARGE SCALE GENOMIC DNA]</scope>
    <source>
        <strain evidence="1 2">GA33</strain>
    </source>
</reference>
<evidence type="ECO:0000313" key="2">
    <source>
        <dbReference type="Proteomes" id="UP000011599"/>
    </source>
</evidence>